<evidence type="ECO:0000259" key="7">
    <source>
        <dbReference type="PROSITE" id="PS50249"/>
    </source>
</evidence>
<evidence type="ECO:0000256" key="5">
    <source>
        <dbReference type="ARBA" id="ARBA00023049"/>
    </source>
</evidence>
<evidence type="ECO:0000256" key="2">
    <source>
        <dbReference type="ARBA" id="ARBA00022723"/>
    </source>
</evidence>
<dbReference type="SUPFAM" id="SSF47781">
    <property type="entry name" value="RuvA domain 2-like"/>
    <property type="match status" value="1"/>
</dbReference>
<dbReference type="InterPro" id="IPR046778">
    <property type="entry name" value="UPF0758_N"/>
</dbReference>
<accession>A0A242MG64</accession>
<dbReference type="InterPro" id="IPR010994">
    <property type="entry name" value="RuvA_2-like"/>
</dbReference>
<comment type="similarity">
    <text evidence="6">Belongs to the UPF0758 family.</text>
</comment>
<sequence>MNARLELVQTDSPCIADAFRTAPLPLPLPGDDSLAAPRMLDWPEHDRPRERLLQQGAHALSDAELLALFLNTGRPGMTSVDVARGLLTRFESIRGVLGASATELRRFGGIGPAKAALLLAVSELCQRALAEKTRDRPLLDAPQAVEDYLKWLIGNRPNEVFVTLFLDVRHCLITVDESAKGSLSRVAVYPREIVRRALTLNAGSLIVAHNHPSGGVTPSASDRRLTRLLHEALALIDIRLLDHLVVASNEVFSFSRQGWMPS</sequence>
<dbReference type="InterPro" id="IPR020891">
    <property type="entry name" value="UPF0758_CS"/>
</dbReference>
<organism evidence="8 9">
    <name type="scientific">Caballeronia sordidicola</name>
    <name type="common">Burkholderia sordidicola</name>
    <dbReference type="NCBI Taxonomy" id="196367"/>
    <lineage>
        <taxon>Bacteria</taxon>
        <taxon>Pseudomonadati</taxon>
        <taxon>Pseudomonadota</taxon>
        <taxon>Betaproteobacteria</taxon>
        <taxon>Burkholderiales</taxon>
        <taxon>Burkholderiaceae</taxon>
        <taxon>Caballeronia</taxon>
    </lineage>
</organism>
<evidence type="ECO:0000256" key="3">
    <source>
        <dbReference type="ARBA" id="ARBA00022801"/>
    </source>
</evidence>
<dbReference type="PANTHER" id="PTHR30471">
    <property type="entry name" value="DNA REPAIR PROTEIN RADC"/>
    <property type="match status" value="1"/>
</dbReference>
<dbReference type="InterPro" id="IPR001405">
    <property type="entry name" value="UPF0758"/>
</dbReference>
<keyword evidence="4" id="KW-0862">Zinc</keyword>
<keyword evidence="3" id="KW-0378">Hydrolase</keyword>
<keyword evidence="1" id="KW-0645">Protease</keyword>
<dbReference type="NCBIfam" id="TIGR00608">
    <property type="entry name" value="radc"/>
    <property type="match status" value="1"/>
</dbReference>
<dbReference type="AlphaFoldDB" id="A0A242MG64"/>
<dbReference type="Proteomes" id="UP000195221">
    <property type="component" value="Unassembled WGS sequence"/>
</dbReference>
<dbReference type="PROSITE" id="PS01302">
    <property type="entry name" value="UPF0758"/>
    <property type="match status" value="1"/>
</dbReference>
<feature type="domain" description="MPN" evidence="7">
    <location>
        <begin position="138"/>
        <end position="260"/>
    </location>
</feature>
<dbReference type="Gene3D" id="3.40.140.10">
    <property type="entry name" value="Cytidine Deaminase, domain 2"/>
    <property type="match status" value="1"/>
</dbReference>
<dbReference type="NCBIfam" id="NF000642">
    <property type="entry name" value="PRK00024.1"/>
    <property type="match status" value="1"/>
</dbReference>
<proteinExistence type="inferred from homology"/>
<dbReference type="InterPro" id="IPR037518">
    <property type="entry name" value="MPN"/>
</dbReference>
<dbReference type="InterPro" id="IPR025657">
    <property type="entry name" value="RadC_JAB"/>
</dbReference>
<dbReference type="GO" id="GO:0046872">
    <property type="term" value="F:metal ion binding"/>
    <property type="evidence" value="ECO:0007669"/>
    <property type="project" value="UniProtKB-KW"/>
</dbReference>
<evidence type="ECO:0000256" key="1">
    <source>
        <dbReference type="ARBA" id="ARBA00022670"/>
    </source>
</evidence>
<dbReference type="GO" id="GO:0008237">
    <property type="term" value="F:metallopeptidase activity"/>
    <property type="evidence" value="ECO:0007669"/>
    <property type="project" value="UniProtKB-KW"/>
</dbReference>
<dbReference type="CDD" id="cd08071">
    <property type="entry name" value="MPN_DUF2466"/>
    <property type="match status" value="1"/>
</dbReference>
<dbReference type="EMBL" id="NBTZ01000111">
    <property type="protein sequence ID" value="OTP70177.1"/>
    <property type="molecule type" value="Genomic_DNA"/>
</dbReference>
<keyword evidence="2" id="KW-0479">Metal-binding</keyword>
<evidence type="ECO:0000256" key="6">
    <source>
        <dbReference type="RuleBase" id="RU003797"/>
    </source>
</evidence>
<dbReference type="GO" id="GO:0006508">
    <property type="term" value="P:proteolysis"/>
    <property type="evidence" value="ECO:0007669"/>
    <property type="project" value="UniProtKB-KW"/>
</dbReference>
<dbReference type="PANTHER" id="PTHR30471:SF3">
    <property type="entry name" value="UPF0758 PROTEIN YEES-RELATED"/>
    <property type="match status" value="1"/>
</dbReference>
<dbReference type="Pfam" id="PF04002">
    <property type="entry name" value="RadC"/>
    <property type="match status" value="1"/>
</dbReference>
<evidence type="ECO:0000313" key="8">
    <source>
        <dbReference type="EMBL" id="OTP70177.1"/>
    </source>
</evidence>
<protein>
    <submittedName>
        <fullName evidence="8">DNA repair protein RadC</fullName>
    </submittedName>
</protein>
<dbReference type="Gene3D" id="1.10.150.20">
    <property type="entry name" value="5' to 3' exonuclease, C-terminal subdomain"/>
    <property type="match status" value="1"/>
</dbReference>
<gene>
    <name evidence="8" type="ORF">PAMC26577_28090</name>
</gene>
<dbReference type="Pfam" id="PF20582">
    <property type="entry name" value="UPF0758_N"/>
    <property type="match status" value="1"/>
</dbReference>
<dbReference type="PROSITE" id="PS50249">
    <property type="entry name" value="MPN"/>
    <property type="match status" value="1"/>
</dbReference>
<evidence type="ECO:0000256" key="4">
    <source>
        <dbReference type="ARBA" id="ARBA00022833"/>
    </source>
</evidence>
<comment type="caution">
    <text evidence="8">The sequence shown here is derived from an EMBL/GenBank/DDBJ whole genome shotgun (WGS) entry which is preliminary data.</text>
</comment>
<reference evidence="8 9" key="1">
    <citation type="submission" date="2017-03" db="EMBL/GenBank/DDBJ databases">
        <title>Genome analysis of strain PAMC 26577.</title>
        <authorList>
            <person name="Oh H.-M."/>
            <person name="Yang J.-A."/>
        </authorList>
    </citation>
    <scope>NUCLEOTIDE SEQUENCE [LARGE SCALE GENOMIC DNA]</scope>
    <source>
        <strain evidence="8 9">PAMC 26577</strain>
    </source>
</reference>
<keyword evidence="5" id="KW-0482">Metalloprotease</keyword>
<evidence type="ECO:0000313" key="9">
    <source>
        <dbReference type="Proteomes" id="UP000195221"/>
    </source>
</evidence>
<name>A0A242MG64_CABSO</name>